<sequence length="242" mass="25908">MKGVGVSRVRWCGLVLFLVAGVASAQGAGTGAFLRWDLEEAGPQPETVCQAVSVSWLDAKDRVLWTVPLPARMREVDREPCGCAPAGDGGVCVSELHAYRSRPRASVPPFVVGVLRKGDVLAVADMSGVLLLDVRSGKVLLDWEAPREPSPRLFVDEGRFTLEGTAGCTGSLARGRMLHRCGNRFVYFNGTAVALLQASPPGLEAAVRVEDAHLIPQRPSRVKARIPIGGGAFVLRGIVYLR</sequence>
<keyword evidence="3" id="KW-1185">Reference proteome</keyword>
<dbReference type="RefSeq" id="WP_169347147.1">
    <property type="nucleotide sequence ID" value="NZ_JABBJJ010000113.1"/>
</dbReference>
<protein>
    <recommendedName>
        <fullName evidence="4">Lipoprotein</fullName>
    </recommendedName>
</protein>
<dbReference type="EMBL" id="JABBJJ010000113">
    <property type="protein sequence ID" value="NMO17867.1"/>
    <property type="molecule type" value="Genomic_DNA"/>
</dbReference>
<feature type="signal peptide" evidence="1">
    <location>
        <begin position="1"/>
        <end position="25"/>
    </location>
</feature>
<comment type="caution">
    <text evidence="2">The sequence shown here is derived from an EMBL/GenBank/DDBJ whole genome shotgun (WGS) entry which is preliminary data.</text>
</comment>
<keyword evidence="1" id="KW-0732">Signal</keyword>
<evidence type="ECO:0000313" key="2">
    <source>
        <dbReference type="EMBL" id="NMO17867.1"/>
    </source>
</evidence>
<evidence type="ECO:0000313" key="3">
    <source>
        <dbReference type="Proteomes" id="UP000518300"/>
    </source>
</evidence>
<name>A0A848LJE5_9BACT</name>
<dbReference type="AlphaFoldDB" id="A0A848LJE5"/>
<feature type="chain" id="PRO_5032734257" description="Lipoprotein" evidence="1">
    <location>
        <begin position="26"/>
        <end position="242"/>
    </location>
</feature>
<reference evidence="2 3" key="1">
    <citation type="submission" date="2020-04" db="EMBL/GenBank/DDBJ databases">
        <title>Draft genome of Pyxidicoccus fallax type strain.</title>
        <authorList>
            <person name="Whitworth D.E."/>
        </authorList>
    </citation>
    <scope>NUCLEOTIDE SEQUENCE [LARGE SCALE GENOMIC DNA]</scope>
    <source>
        <strain evidence="2 3">DSM 14698</strain>
    </source>
</reference>
<evidence type="ECO:0008006" key="4">
    <source>
        <dbReference type="Google" id="ProtNLM"/>
    </source>
</evidence>
<dbReference type="Proteomes" id="UP000518300">
    <property type="component" value="Unassembled WGS sequence"/>
</dbReference>
<organism evidence="2 3">
    <name type="scientific">Pyxidicoccus fallax</name>
    <dbReference type="NCBI Taxonomy" id="394095"/>
    <lineage>
        <taxon>Bacteria</taxon>
        <taxon>Pseudomonadati</taxon>
        <taxon>Myxococcota</taxon>
        <taxon>Myxococcia</taxon>
        <taxon>Myxococcales</taxon>
        <taxon>Cystobacterineae</taxon>
        <taxon>Myxococcaceae</taxon>
        <taxon>Pyxidicoccus</taxon>
    </lineage>
</organism>
<evidence type="ECO:0000256" key="1">
    <source>
        <dbReference type="SAM" id="SignalP"/>
    </source>
</evidence>
<gene>
    <name evidence="2" type="ORF">HG543_23850</name>
</gene>
<proteinExistence type="predicted"/>
<accession>A0A848LJE5</accession>